<protein>
    <recommendedName>
        <fullName evidence="2">histidine kinase</fullName>
        <ecNumber evidence="2">2.7.13.3</ecNumber>
    </recommendedName>
</protein>
<dbReference type="PANTHER" id="PTHR45436">
    <property type="entry name" value="SENSOR HISTIDINE KINASE YKOH"/>
    <property type="match status" value="1"/>
</dbReference>
<dbReference type="SMART" id="SM00387">
    <property type="entry name" value="HATPase_c"/>
    <property type="match status" value="1"/>
</dbReference>
<evidence type="ECO:0000256" key="1">
    <source>
        <dbReference type="ARBA" id="ARBA00000085"/>
    </source>
</evidence>
<dbReference type="Pfam" id="PF02518">
    <property type="entry name" value="HATPase_c"/>
    <property type="match status" value="1"/>
</dbReference>
<dbReference type="AlphaFoldDB" id="A0A557ZZJ2"/>
<feature type="domain" description="Histidine kinase" evidence="10">
    <location>
        <begin position="525"/>
        <end position="633"/>
    </location>
</feature>
<dbReference type="RefSeq" id="WP_144643558.1">
    <property type="nucleotide sequence ID" value="NZ_VJZA01000079.1"/>
</dbReference>
<keyword evidence="3" id="KW-0597">Phosphoprotein</keyword>
<dbReference type="GO" id="GO:0000160">
    <property type="term" value="P:phosphorelay signal transduction system"/>
    <property type="evidence" value="ECO:0007669"/>
    <property type="project" value="TreeGrafter"/>
</dbReference>
<keyword evidence="9" id="KW-0472">Membrane</keyword>
<feature type="compositionally biased region" description="Pro residues" evidence="8">
    <location>
        <begin position="687"/>
        <end position="700"/>
    </location>
</feature>
<keyword evidence="12" id="KW-1185">Reference proteome</keyword>
<evidence type="ECO:0000256" key="9">
    <source>
        <dbReference type="SAM" id="Phobius"/>
    </source>
</evidence>
<feature type="transmembrane region" description="Helical" evidence="9">
    <location>
        <begin position="12"/>
        <end position="35"/>
    </location>
</feature>
<dbReference type="GO" id="GO:0004673">
    <property type="term" value="F:protein histidine kinase activity"/>
    <property type="evidence" value="ECO:0007669"/>
    <property type="project" value="UniProtKB-EC"/>
</dbReference>
<evidence type="ECO:0000256" key="8">
    <source>
        <dbReference type="SAM" id="MobiDB-lite"/>
    </source>
</evidence>
<evidence type="ECO:0000313" key="12">
    <source>
        <dbReference type="Proteomes" id="UP000318578"/>
    </source>
</evidence>
<name>A0A557ZZJ2_9PSEU</name>
<dbReference type="PROSITE" id="PS50109">
    <property type="entry name" value="HIS_KIN"/>
    <property type="match status" value="1"/>
</dbReference>
<evidence type="ECO:0000256" key="4">
    <source>
        <dbReference type="ARBA" id="ARBA00022679"/>
    </source>
</evidence>
<dbReference type="OrthoDB" id="3502710at2"/>
<dbReference type="Gene3D" id="3.30.565.10">
    <property type="entry name" value="Histidine kinase-like ATPase, C-terminal domain"/>
    <property type="match status" value="1"/>
</dbReference>
<evidence type="ECO:0000313" key="11">
    <source>
        <dbReference type="EMBL" id="TVT17417.1"/>
    </source>
</evidence>
<keyword evidence="6 11" id="KW-0418">Kinase</keyword>
<keyword evidence="4" id="KW-0808">Transferase</keyword>
<feature type="region of interest" description="Disordered" evidence="8">
    <location>
        <begin position="640"/>
        <end position="700"/>
    </location>
</feature>
<dbReference type="Gene3D" id="6.10.340.10">
    <property type="match status" value="1"/>
</dbReference>
<accession>A0A557ZZJ2</accession>
<comment type="caution">
    <text evidence="11">The sequence shown here is derived from an EMBL/GenBank/DDBJ whole genome shotgun (WGS) entry which is preliminary data.</text>
</comment>
<organism evidence="11 12">
    <name type="scientific">Amycolatopsis acidiphila</name>
    <dbReference type="NCBI Taxonomy" id="715473"/>
    <lineage>
        <taxon>Bacteria</taxon>
        <taxon>Bacillati</taxon>
        <taxon>Actinomycetota</taxon>
        <taxon>Actinomycetes</taxon>
        <taxon>Pseudonocardiales</taxon>
        <taxon>Pseudonocardiaceae</taxon>
        <taxon>Amycolatopsis</taxon>
    </lineage>
</organism>
<dbReference type="EMBL" id="VJZA01000079">
    <property type="protein sequence ID" value="TVT17417.1"/>
    <property type="molecule type" value="Genomic_DNA"/>
</dbReference>
<reference evidence="11 12" key="1">
    <citation type="submission" date="2019-07" db="EMBL/GenBank/DDBJ databases">
        <title>New species of Amycolatopsis and Streptomyces.</title>
        <authorList>
            <person name="Duangmal K."/>
            <person name="Teo W.F.A."/>
            <person name="Lipun K."/>
        </authorList>
    </citation>
    <scope>NUCLEOTIDE SEQUENCE [LARGE SCALE GENOMIC DNA]</scope>
    <source>
        <strain evidence="11 12">JCM 30562</strain>
    </source>
</reference>
<dbReference type="InterPro" id="IPR013587">
    <property type="entry name" value="Nitrate/nitrite_sensing"/>
</dbReference>
<dbReference type="InterPro" id="IPR036890">
    <property type="entry name" value="HATPase_C_sf"/>
</dbReference>
<dbReference type="InterPro" id="IPR005467">
    <property type="entry name" value="His_kinase_dom"/>
</dbReference>
<dbReference type="InterPro" id="IPR050428">
    <property type="entry name" value="TCS_sensor_his_kinase"/>
</dbReference>
<dbReference type="Proteomes" id="UP000318578">
    <property type="component" value="Unassembled WGS sequence"/>
</dbReference>
<dbReference type="Pfam" id="PF08376">
    <property type="entry name" value="NIT"/>
    <property type="match status" value="1"/>
</dbReference>
<dbReference type="InterPro" id="IPR003594">
    <property type="entry name" value="HATPase_dom"/>
</dbReference>
<evidence type="ECO:0000256" key="5">
    <source>
        <dbReference type="ARBA" id="ARBA00022692"/>
    </source>
</evidence>
<evidence type="ECO:0000256" key="7">
    <source>
        <dbReference type="ARBA" id="ARBA00022989"/>
    </source>
</evidence>
<feature type="transmembrane region" description="Helical" evidence="9">
    <location>
        <begin position="317"/>
        <end position="337"/>
    </location>
</feature>
<keyword evidence="7 9" id="KW-1133">Transmembrane helix</keyword>
<dbReference type="EC" id="2.7.13.3" evidence="2"/>
<feature type="non-terminal residue" evidence="11">
    <location>
        <position position="700"/>
    </location>
</feature>
<proteinExistence type="predicted"/>
<comment type="catalytic activity">
    <reaction evidence="1">
        <text>ATP + protein L-histidine = ADP + protein N-phospho-L-histidine.</text>
        <dbReference type="EC" id="2.7.13.3"/>
    </reaction>
</comment>
<sequence length="700" mass="74947">MFKATLSVRARILAIALIPSVALFAVGAGAAIYLVTQGLHARDWSGEVDRGTTPGIAFAQTVQEERRLTLLKLGGDQQSAQALPAQRAKVDTALTDVRAAGDVLAKLNPGAMANASSMFDQLKQQVAAMRQRIDAGVVPVADTYSFFNQLLSVVSIGMQGVSRSAPDSGTASEEATATALFQVAESMSRSNALAASAISSGGLTAAQLQEYTYQVGAYRTQIQNLLPTLTPDEQARFQALAASPAWQQLSAMESAIGQRGTAPVGARNVPALPLGVPDWQNAATTVSGQLLDLWRSHHKYAEQFAYDNGSKTATNSIWGGVAVLVIAIVAFLITLRLSSRFIGRLKRLRGETLALADERLPDIMDRLRDGESVDLAAEATPLDYGSDEIGQVAEAFNRAQHAAVAAAVTEAKTREGVNAVFLNIAHRSQIVVHRQLEILDKAEYKQEDPEQLDMLFQLDHLATRERRNAENLIILGGEQPGRRWRNPVPLVELVRGAVAETEDYARVRTARLPEVSIVGSVVADLIHLLAELVDNATSFSPPESRVEVTGNIVGKGVVVEITDQGLGMPPEELARVNETLRNPPDFSVTTLSSDSRLGMFVVAQLANRNDAAVRLVDSDYGGIRAIVLIPSSLIAVEAPMSTTERTESVGRARRRRPSISDDAAQSTRAGRTDAAGAGTMVATWPSEEPPMTPPVPEPPA</sequence>
<evidence type="ECO:0000256" key="2">
    <source>
        <dbReference type="ARBA" id="ARBA00012438"/>
    </source>
</evidence>
<evidence type="ECO:0000256" key="3">
    <source>
        <dbReference type="ARBA" id="ARBA00022553"/>
    </source>
</evidence>
<evidence type="ECO:0000256" key="6">
    <source>
        <dbReference type="ARBA" id="ARBA00022777"/>
    </source>
</evidence>
<gene>
    <name evidence="11" type="ORF">FNH06_31375</name>
</gene>
<dbReference type="CDD" id="cd00075">
    <property type="entry name" value="HATPase"/>
    <property type="match status" value="1"/>
</dbReference>
<evidence type="ECO:0000259" key="10">
    <source>
        <dbReference type="PROSITE" id="PS50109"/>
    </source>
</evidence>
<dbReference type="PANTHER" id="PTHR45436:SF5">
    <property type="entry name" value="SENSOR HISTIDINE KINASE TRCS"/>
    <property type="match status" value="1"/>
</dbReference>
<dbReference type="SUPFAM" id="SSF55874">
    <property type="entry name" value="ATPase domain of HSP90 chaperone/DNA topoisomerase II/histidine kinase"/>
    <property type="match status" value="1"/>
</dbReference>
<dbReference type="GO" id="GO:0005886">
    <property type="term" value="C:plasma membrane"/>
    <property type="evidence" value="ECO:0007669"/>
    <property type="project" value="TreeGrafter"/>
</dbReference>
<feature type="compositionally biased region" description="Low complexity" evidence="8">
    <location>
        <begin position="667"/>
        <end position="679"/>
    </location>
</feature>
<keyword evidence="5 9" id="KW-0812">Transmembrane</keyword>